<sequence length="76" mass="8315">MSKVVFVGNVPYNMGEEQLIEAFKTVGQVVGFRLVFDRDTGKPKGYGFCEFAGTADSILNSCSVSISDKDILFKLV</sequence>
<dbReference type="STRING" id="92696.A0A4R0RIK6"/>
<gene>
    <name evidence="3" type="primary">CSTF2T</name>
    <name evidence="3" type="ORF">EIP91_007309</name>
</gene>
<feature type="domain" description="RRM" evidence="2">
    <location>
        <begin position="3"/>
        <end position="76"/>
    </location>
</feature>
<evidence type="ECO:0000259" key="2">
    <source>
        <dbReference type="PROSITE" id="PS50102"/>
    </source>
</evidence>
<dbReference type="GO" id="GO:0003729">
    <property type="term" value="F:mRNA binding"/>
    <property type="evidence" value="ECO:0007669"/>
    <property type="project" value="TreeGrafter"/>
</dbReference>
<keyword evidence="1" id="KW-0694">RNA-binding</keyword>
<organism evidence="3 4">
    <name type="scientific">Steccherinum ochraceum</name>
    <dbReference type="NCBI Taxonomy" id="92696"/>
    <lineage>
        <taxon>Eukaryota</taxon>
        <taxon>Fungi</taxon>
        <taxon>Dikarya</taxon>
        <taxon>Basidiomycota</taxon>
        <taxon>Agaricomycotina</taxon>
        <taxon>Agaricomycetes</taxon>
        <taxon>Polyporales</taxon>
        <taxon>Steccherinaceae</taxon>
        <taxon>Steccherinum</taxon>
    </lineage>
</organism>
<evidence type="ECO:0000256" key="1">
    <source>
        <dbReference type="PROSITE-ProRule" id="PRU00176"/>
    </source>
</evidence>
<name>A0A4R0RIK6_9APHY</name>
<dbReference type="Proteomes" id="UP000292702">
    <property type="component" value="Unassembled WGS sequence"/>
</dbReference>
<protein>
    <submittedName>
        <fullName evidence="3">Cleavage stimulation factor subunit 2 tau variant</fullName>
    </submittedName>
</protein>
<dbReference type="InterPro" id="IPR000504">
    <property type="entry name" value="RRM_dom"/>
</dbReference>
<dbReference type="Pfam" id="PF00076">
    <property type="entry name" value="RRM_1"/>
    <property type="match status" value="1"/>
</dbReference>
<dbReference type="SMART" id="SM00360">
    <property type="entry name" value="RRM"/>
    <property type="match status" value="1"/>
</dbReference>
<accession>A0A4R0RIK6</accession>
<dbReference type="Gene3D" id="3.30.70.330">
    <property type="match status" value="1"/>
</dbReference>
<dbReference type="PROSITE" id="PS50102">
    <property type="entry name" value="RRM"/>
    <property type="match status" value="1"/>
</dbReference>
<evidence type="ECO:0000313" key="3">
    <source>
        <dbReference type="EMBL" id="TCD62134.1"/>
    </source>
</evidence>
<comment type="caution">
    <text evidence="3">The sequence shown here is derived from an EMBL/GenBank/DDBJ whole genome shotgun (WGS) entry which is preliminary data.</text>
</comment>
<keyword evidence="4" id="KW-1185">Reference proteome</keyword>
<dbReference type="AlphaFoldDB" id="A0A4R0RIK6"/>
<dbReference type="OrthoDB" id="272703at2759"/>
<proteinExistence type="predicted"/>
<dbReference type="InterPro" id="IPR035979">
    <property type="entry name" value="RBD_domain_sf"/>
</dbReference>
<dbReference type="EMBL" id="RWJN01000399">
    <property type="protein sequence ID" value="TCD62134.1"/>
    <property type="molecule type" value="Genomic_DNA"/>
</dbReference>
<dbReference type="PANTHER" id="PTHR45735">
    <property type="entry name" value="CLEAVAGE STIMULATION FACTOR SUBUNIT 2"/>
    <property type="match status" value="1"/>
</dbReference>
<dbReference type="PANTHER" id="PTHR45735:SF2">
    <property type="entry name" value="CLEAVAGE STIMULATION FACTOR SUBUNIT 2"/>
    <property type="match status" value="1"/>
</dbReference>
<dbReference type="InterPro" id="IPR012677">
    <property type="entry name" value="Nucleotide-bd_a/b_plait_sf"/>
</dbReference>
<dbReference type="SUPFAM" id="SSF54928">
    <property type="entry name" value="RNA-binding domain, RBD"/>
    <property type="match status" value="1"/>
</dbReference>
<evidence type="ECO:0000313" key="4">
    <source>
        <dbReference type="Proteomes" id="UP000292702"/>
    </source>
</evidence>
<dbReference type="GO" id="GO:0005847">
    <property type="term" value="C:mRNA cleavage and polyadenylation specificity factor complex"/>
    <property type="evidence" value="ECO:0007669"/>
    <property type="project" value="TreeGrafter"/>
</dbReference>
<reference evidence="3 4" key="1">
    <citation type="submission" date="2018-11" db="EMBL/GenBank/DDBJ databases">
        <title>Genome assembly of Steccherinum ochraceum LE-BIN_3174, the white-rot fungus of the Steccherinaceae family (The Residual Polyporoid clade, Polyporales, Basidiomycota).</title>
        <authorList>
            <person name="Fedorova T.V."/>
            <person name="Glazunova O.A."/>
            <person name="Landesman E.O."/>
            <person name="Moiseenko K.V."/>
            <person name="Psurtseva N.V."/>
            <person name="Savinova O.S."/>
            <person name="Shakhova N.V."/>
            <person name="Tyazhelova T.V."/>
            <person name="Vasina D.V."/>
        </authorList>
    </citation>
    <scope>NUCLEOTIDE SEQUENCE [LARGE SCALE GENOMIC DNA]</scope>
    <source>
        <strain evidence="3 4">LE-BIN_3174</strain>
    </source>
</reference>